<protein>
    <recommendedName>
        <fullName evidence="15">Cytochrome c oxidase subunit 2</fullName>
        <ecNumber evidence="15">7.1.1.9</ecNumber>
    </recommendedName>
</protein>
<dbReference type="PANTHER" id="PTHR22888:SF9">
    <property type="entry name" value="CYTOCHROME C OXIDASE SUBUNIT 2"/>
    <property type="match status" value="1"/>
</dbReference>
<evidence type="ECO:0000256" key="5">
    <source>
        <dbReference type="ARBA" id="ARBA00022692"/>
    </source>
</evidence>
<evidence type="ECO:0000256" key="1">
    <source>
        <dbReference type="ARBA" id="ARBA00004141"/>
    </source>
</evidence>
<dbReference type="InterPro" id="IPR008972">
    <property type="entry name" value="Cupredoxin"/>
</dbReference>
<dbReference type="InterPro" id="IPR001505">
    <property type="entry name" value="Copper_CuA"/>
</dbReference>
<comment type="caution">
    <text evidence="19">The sequence shown here is derived from an EMBL/GenBank/DDBJ whole genome shotgun (WGS) entry which is preliminary data.</text>
</comment>
<dbReference type="Pfam" id="PF02790">
    <property type="entry name" value="COX2_TM"/>
    <property type="match status" value="1"/>
</dbReference>
<dbReference type="SUPFAM" id="SSF49503">
    <property type="entry name" value="Cupredoxins"/>
    <property type="match status" value="1"/>
</dbReference>
<dbReference type="InterPro" id="IPR014222">
    <property type="entry name" value="Cyt_c_oxidase_su2"/>
</dbReference>
<evidence type="ECO:0000256" key="10">
    <source>
        <dbReference type="ARBA" id="ARBA00023008"/>
    </source>
</evidence>
<comment type="cofactor">
    <cofactor evidence="15">
        <name>Cu cation</name>
        <dbReference type="ChEBI" id="CHEBI:23378"/>
    </cofactor>
    <text evidence="15">Binds a copper A center.</text>
</comment>
<dbReference type="InterPro" id="IPR045187">
    <property type="entry name" value="CcO_II"/>
</dbReference>
<evidence type="ECO:0000256" key="17">
    <source>
        <dbReference type="SAM" id="SignalP"/>
    </source>
</evidence>
<dbReference type="NCBIfam" id="TIGR02866">
    <property type="entry name" value="CoxB"/>
    <property type="match status" value="1"/>
</dbReference>
<comment type="similarity">
    <text evidence="2 14">Belongs to the cytochrome c oxidase subunit 2 family.</text>
</comment>
<reference evidence="19 20" key="1">
    <citation type="submission" date="2023-07" db="EMBL/GenBank/DDBJ databases">
        <title>Sequencing the genomes of 1000 actinobacteria strains.</title>
        <authorList>
            <person name="Klenk H.-P."/>
        </authorList>
    </citation>
    <scope>NUCLEOTIDE SEQUENCE [LARGE SCALE GENOMIC DNA]</scope>
    <source>
        <strain evidence="19 20">DSM 19426</strain>
    </source>
</reference>
<keyword evidence="5 14" id="KW-0812">Transmembrane</keyword>
<feature type="signal peptide" evidence="17">
    <location>
        <begin position="1"/>
        <end position="30"/>
    </location>
</feature>
<evidence type="ECO:0000256" key="6">
    <source>
        <dbReference type="ARBA" id="ARBA00022723"/>
    </source>
</evidence>
<evidence type="ECO:0000256" key="9">
    <source>
        <dbReference type="ARBA" id="ARBA00022989"/>
    </source>
</evidence>
<dbReference type="Gene3D" id="2.60.40.420">
    <property type="entry name" value="Cupredoxins - blue copper proteins"/>
    <property type="match status" value="1"/>
</dbReference>
<evidence type="ECO:0000256" key="14">
    <source>
        <dbReference type="RuleBase" id="RU000456"/>
    </source>
</evidence>
<keyword evidence="4 14" id="KW-0679">Respiratory chain</keyword>
<organism evidence="19 20">
    <name type="scientific">Nocardioides marmoribigeumensis</name>
    <dbReference type="NCBI Taxonomy" id="433649"/>
    <lineage>
        <taxon>Bacteria</taxon>
        <taxon>Bacillati</taxon>
        <taxon>Actinomycetota</taxon>
        <taxon>Actinomycetes</taxon>
        <taxon>Propionibacteriales</taxon>
        <taxon>Nocardioidaceae</taxon>
        <taxon>Nocardioides</taxon>
    </lineage>
</organism>
<evidence type="ECO:0000256" key="8">
    <source>
        <dbReference type="ARBA" id="ARBA00022982"/>
    </source>
</evidence>
<dbReference type="Pfam" id="PF00116">
    <property type="entry name" value="COX2"/>
    <property type="match status" value="1"/>
</dbReference>
<gene>
    <name evidence="19" type="ORF">J2S63_000134</name>
</gene>
<comment type="function">
    <text evidence="12 15">Subunits I and II form the functional core of the enzyme complex. Electrons originating in cytochrome c are transferred via heme a and Cu(A) to the binuclear center formed by heme a3 and Cu(B).</text>
</comment>
<sequence length="283" mass="31782">MGLQLPKRARRLTGVALIPVLLLLASCSQAQQDEWKRGAMPEAASDRSNVMIEFWQWTWVAALVVGVLVWGLIFYSVIKFRRRSDDEVPLQTRYNLPMEILYTVAPVIVVLVLFDYVVKVQDEVKAAPEPDHIIKVVGQKWSWSFNYYKDDAIGGQTVNVVGTPADPPTLVLPVDEVVRFDLDSPDVIHSFWVAGFHYKEDVIPGKTNTFTLTPTRKGDYRGKCAELCGVYHSRMLFNVKIVSADEYDAYLKTLSQNPDHVGLFEGADYARTQAGLETQGGAE</sequence>
<feature type="transmembrane region" description="Helical" evidence="16">
    <location>
        <begin position="99"/>
        <end position="118"/>
    </location>
</feature>
<dbReference type="Gene3D" id="1.10.287.90">
    <property type="match status" value="1"/>
</dbReference>
<keyword evidence="3 14" id="KW-0813">Transport</keyword>
<evidence type="ECO:0000256" key="4">
    <source>
        <dbReference type="ARBA" id="ARBA00022660"/>
    </source>
</evidence>
<dbReference type="EMBL" id="JAVDYG010000001">
    <property type="protein sequence ID" value="MDR7360581.1"/>
    <property type="molecule type" value="Genomic_DNA"/>
</dbReference>
<dbReference type="PROSITE" id="PS50857">
    <property type="entry name" value="COX2_CUA"/>
    <property type="match status" value="1"/>
</dbReference>
<feature type="domain" description="Cytochrome oxidase subunit II copper A binding" evidence="18">
    <location>
        <begin position="129"/>
        <end position="253"/>
    </location>
</feature>
<evidence type="ECO:0000259" key="18">
    <source>
        <dbReference type="PROSITE" id="PS50857"/>
    </source>
</evidence>
<evidence type="ECO:0000256" key="7">
    <source>
        <dbReference type="ARBA" id="ARBA00022967"/>
    </source>
</evidence>
<comment type="catalytic activity">
    <reaction evidence="13 15">
        <text>4 Fe(II)-[cytochrome c] + O2 + 8 H(+)(in) = 4 Fe(III)-[cytochrome c] + 2 H2O + 4 H(+)(out)</text>
        <dbReference type="Rhea" id="RHEA:11436"/>
        <dbReference type="Rhea" id="RHEA-COMP:10350"/>
        <dbReference type="Rhea" id="RHEA-COMP:14399"/>
        <dbReference type="ChEBI" id="CHEBI:15377"/>
        <dbReference type="ChEBI" id="CHEBI:15378"/>
        <dbReference type="ChEBI" id="CHEBI:15379"/>
        <dbReference type="ChEBI" id="CHEBI:29033"/>
        <dbReference type="ChEBI" id="CHEBI:29034"/>
        <dbReference type="EC" id="7.1.1.9"/>
    </reaction>
</comment>
<dbReference type="EC" id="7.1.1.9" evidence="15"/>
<feature type="transmembrane region" description="Helical" evidence="16">
    <location>
        <begin position="54"/>
        <end position="78"/>
    </location>
</feature>
<name>A0ABU2BQP3_9ACTN</name>
<keyword evidence="7" id="KW-1278">Translocase</keyword>
<accession>A0ABU2BQP3</accession>
<evidence type="ECO:0000256" key="11">
    <source>
        <dbReference type="ARBA" id="ARBA00023136"/>
    </source>
</evidence>
<dbReference type="PRINTS" id="PR01166">
    <property type="entry name" value="CYCOXIDASEII"/>
</dbReference>
<dbReference type="SUPFAM" id="SSF81464">
    <property type="entry name" value="Cytochrome c oxidase subunit II-like, transmembrane region"/>
    <property type="match status" value="1"/>
</dbReference>
<comment type="subcellular location">
    <subcellularLocation>
        <location evidence="14">Cell membrane</location>
        <topology evidence="14">Multi-pass membrane protein</topology>
    </subcellularLocation>
    <subcellularLocation>
        <location evidence="1">Membrane</location>
        <topology evidence="1">Multi-pass membrane protein</topology>
    </subcellularLocation>
</comment>
<evidence type="ECO:0000256" key="2">
    <source>
        <dbReference type="ARBA" id="ARBA00007866"/>
    </source>
</evidence>
<evidence type="ECO:0000256" key="16">
    <source>
        <dbReference type="SAM" id="Phobius"/>
    </source>
</evidence>
<keyword evidence="20" id="KW-1185">Reference proteome</keyword>
<dbReference type="Proteomes" id="UP001183648">
    <property type="component" value="Unassembled WGS sequence"/>
</dbReference>
<evidence type="ECO:0000256" key="13">
    <source>
        <dbReference type="ARBA" id="ARBA00047816"/>
    </source>
</evidence>
<feature type="chain" id="PRO_5046982914" description="Cytochrome c oxidase subunit 2" evidence="17">
    <location>
        <begin position="31"/>
        <end position="283"/>
    </location>
</feature>
<keyword evidence="10 15" id="KW-0186">Copper</keyword>
<evidence type="ECO:0000256" key="15">
    <source>
        <dbReference type="RuleBase" id="RU004024"/>
    </source>
</evidence>
<dbReference type="PROSITE" id="PS00078">
    <property type="entry name" value="COX2"/>
    <property type="match status" value="1"/>
</dbReference>
<dbReference type="PANTHER" id="PTHR22888">
    <property type="entry name" value="CYTOCHROME C OXIDASE, SUBUNIT II"/>
    <property type="match status" value="1"/>
</dbReference>
<dbReference type="CDD" id="cd13919">
    <property type="entry name" value="CuRO_HCO_II_like_5"/>
    <property type="match status" value="1"/>
</dbReference>
<evidence type="ECO:0000256" key="3">
    <source>
        <dbReference type="ARBA" id="ARBA00022448"/>
    </source>
</evidence>
<keyword evidence="8 14" id="KW-0249">Electron transport</keyword>
<keyword evidence="11 16" id="KW-0472">Membrane</keyword>
<evidence type="ECO:0000313" key="20">
    <source>
        <dbReference type="Proteomes" id="UP001183648"/>
    </source>
</evidence>
<dbReference type="RefSeq" id="WP_344116406.1">
    <property type="nucleotide sequence ID" value="NZ_BAAAPS010000006.1"/>
</dbReference>
<evidence type="ECO:0000256" key="12">
    <source>
        <dbReference type="ARBA" id="ARBA00024688"/>
    </source>
</evidence>
<keyword evidence="9 16" id="KW-1133">Transmembrane helix</keyword>
<keyword evidence="6 15" id="KW-0479">Metal-binding</keyword>
<dbReference type="InterPro" id="IPR011759">
    <property type="entry name" value="Cyt_c_oxidase_su2_TM_dom"/>
</dbReference>
<dbReference type="InterPro" id="IPR002429">
    <property type="entry name" value="CcO_II-like_C"/>
</dbReference>
<dbReference type="InterPro" id="IPR036257">
    <property type="entry name" value="Cyt_c_oxidase_su2_TM_sf"/>
</dbReference>
<keyword evidence="17" id="KW-0732">Signal</keyword>
<dbReference type="PROSITE" id="PS51257">
    <property type="entry name" value="PROKAR_LIPOPROTEIN"/>
    <property type="match status" value="1"/>
</dbReference>
<proteinExistence type="inferred from homology"/>
<evidence type="ECO:0000313" key="19">
    <source>
        <dbReference type="EMBL" id="MDR7360581.1"/>
    </source>
</evidence>